<dbReference type="RefSeq" id="WP_270079097.1">
    <property type="nucleotide sequence ID" value="NZ_CP115174.1"/>
</dbReference>
<keyword evidence="2" id="KW-1185">Reference proteome</keyword>
<reference evidence="1 2" key="1">
    <citation type="submission" date="2022-12" db="EMBL/GenBank/DDBJ databases">
        <title>Sphingomonas abieness sp. nov., an endophytic bacterium isolated from Abies koreana.</title>
        <authorList>
            <person name="Jiang L."/>
            <person name="Lee J."/>
        </authorList>
    </citation>
    <scope>NUCLEOTIDE SEQUENCE [LARGE SCALE GENOMIC DNA]</scope>
    <source>
        <strain evidence="2">PAMB 00755</strain>
    </source>
</reference>
<protein>
    <submittedName>
        <fullName evidence="1">Uncharacterized protein</fullName>
    </submittedName>
</protein>
<dbReference type="Proteomes" id="UP001210865">
    <property type="component" value="Chromosome"/>
</dbReference>
<proteinExistence type="predicted"/>
<sequence length="54" mass="6169">MGLLTQRDVSLLGPNFDRMYPIDETPHFAELLKAIDDADRRLLENRDGKTTPPD</sequence>
<gene>
    <name evidence="1" type="ORF">PBT88_10410</name>
</gene>
<name>A0ABY7NSJ1_9SPHN</name>
<accession>A0ABY7NSJ1</accession>
<dbReference type="EMBL" id="CP115174">
    <property type="protein sequence ID" value="WBO24475.1"/>
    <property type="molecule type" value="Genomic_DNA"/>
</dbReference>
<evidence type="ECO:0000313" key="1">
    <source>
        <dbReference type="EMBL" id="WBO24475.1"/>
    </source>
</evidence>
<organism evidence="1 2">
    <name type="scientific">Sphingomonas abietis</name>
    <dbReference type="NCBI Taxonomy" id="3012344"/>
    <lineage>
        <taxon>Bacteria</taxon>
        <taxon>Pseudomonadati</taxon>
        <taxon>Pseudomonadota</taxon>
        <taxon>Alphaproteobacteria</taxon>
        <taxon>Sphingomonadales</taxon>
        <taxon>Sphingomonadaceae</taxon>
        <taxon>Sphingomonas</taxon>
    </lineage>
</organism>
<evidence type="ECO:0000313" key="2">
    <source>
        <dbReference type="Proteomes" id="UP001210865"/>
    </source>
</evidence>